<gene>
    <name evidence="3" type="ORF">KIPB_008140</name>
</gene>
<comment type="caution">
    <text evidence="3">The sequence shown here is derived from an EMBL/GenBank/DDBJ whole genome shotgun (WGS) entry which is preliminary data.</text>
</comment>
<feature type="region of interest" description="Disordered" evidence="2">
    <location>
        <begin position="1"/>
        <end position="38"/>
    </location>
</feature>
<evidence type="ECO:0000313" key="3">
    <source>
        <dbReference type="EMBL" id="GIQ86311.1"/>
    </source>
</evidence>
<evidence type="ECO:0000313" key="4">
    <source>
        <dbReference type="Proteomes" id="UP000265618"/>
    </source>
</evidence>
<keyword evidence="4" id="KW-1185">Reference proteome</keyword>
<dbReference type="Proteomes" id="UP000265618">
    <property type="component" value="Unassembled WGS sequence"/>
</dbReference>
<dbReference type="SUPFAM" id="SSF48371">
    <property type="entry name" value="ARM repeat"/>
    <property type="match status" value="2"/>
</dbReference>
<accession>A0A9K3D039</accession>
<feature type="non-terminal residue" evidence="3">
    <location>
        <position position="633"/>
    </location>
</feature>
<reference evidence="3 4" key="1">
    <citation type="journal article" date="2018" name="PLoS ONE">
        <title>The draft genome of Kipferlia bialata reveals reductive genome evolution in fornicate parasites.</title>
        <authorList>
            <person name="Tanifuji G."/>
            <person name="Takabayashi S."/>
            <person name="Kume K."/>
            <person name="Takagi M."/>
            <person name="Nakayama T."/>
            <person name="Kamikawa R."/>
            <person name="Inagaki Y."/>
            <person name="Hashimoto T."/>
        </authorList>
    </citation>
    <scope>NUCLEOTIDE SEQUENCE [LARGE SCALE GENOMIC DNA]</scope>
    <source>
        <strain evidence="3">NY0173</strain>
    </source>
</reference>
<sequence>DDPSAKGSDVPSTEGKTAEGTDAPQGVQNTPQTEAETEPAIPANAHPLAAMGALRGLHDKLREAVEDPLSLVCSLLERVAQRVGSEDDLQTLYTLGTHDTVIEALRGNLDHPDVCEAAAGAIWALCAGDPVRRQGVADAGAVGPLTASLCTHRGRPDLVNTILTALTALVEAEEVEAEDRPTPNSALVSLRQESAYLFAVRAMQDHTDVPEIAGAAADFIGSMCRPVGMGPVVVSEEYEGVIVMLVISLQTHMGYASVVEGILSCFSHMVEAAKEVEGGAADMCRSIYAAGVPDLVVQALAAHKESSMIALGGVALLGMISFHTEDDAVDCALYECGLAPVLLGVVDAHLPNSRVMEAMMYSLSNLSHCDTVKHQMLPLGFETAALKVLDAHPSVAALNGNACTLLLNLAHKDPLFHPSLFSVPVMDALLSCMHRHQTDGSVVDAASGALGNISVCQGMRQHIMDKGVFQAVLAAATLHPDHPDTAAAMCELVEHLAKDDPVRQDSLRSHGCLDAVVTALSVYKDNDEVAEAGLMALANMGRQATHRDRILSLRGLDLCRTVASVHPAKPKVTAAAGLAEGVLQVSPKGTAAKRKKGVEKGKGKGKGVASPKGETKAKGKGFMGFRSRKSKRQ</sequence>
<feature type="region of interest" description="Disordered" evidence="2">
    <location>
        <begin position="588"/>
        <end position="633"/>
    </location>
</feature>
<dbReference type="SMART" id="SM00185">
    <property type="entry name" value="ARM"/>
    <property type="match status" value="5"/>
</dbReference>
<dbReference type="EMBL" id="BDIP01002447">
    <property type="protein sequence ID" value="GIQ86311.1"/>
    <property type="molecule type" value="Genomic_DNA"/>
</dbReference>
<dbReference type="InterPro" id="IPR016024">
    <property type="entry name" value="ARM-type_fold"/>
</dbReference>
<dbReference type="Gene3D" id="1.25.10.10">
    <property type="entry name" value="Leucine-rich Repeat Variant"/>
    <property type="match status" value="2"/>
</dbReference>
<dbReference type="PANTHER" id="PTHR22895:SF0">
    <property type="entry name" value="ARMADILLO REPEAT-CONTAINING PROTEIN 6"/>
    <property type="match status" value="1"/>
</dbReference>
<dbReference type="InterPro" id="IPR011989">
    <property type="entry name" value="ARM-like"/>
</dbReference>
<proteinExistence type="predicted"/>
<evidence type="ECO:0000256" key="2">
    <source>
        <dbReference type="SAM" id="MobiDB-lite"/>
    </source>
</evidence>
<name>A0A9K3D039_9EUKA</name>
<evidence type="ECO:0000256" key="1">
    <source>
        <dbReference type="ARBA" id="ARBA00022737"/>
    </source>
</evidence>
<organism evidence="3 4">
    <name type="scientific">Kipferlia bialata</name>
    <dbReference type="NCBI Taxonomy" id="797122"/>
    <lineage>
        <taxon>Eukaryota</taxon>
        <taxon>Metamonada</taxon>
        <taxon>Carpediemonas-like organisms</taxon>
        <taxon>Kipferlia</taxon>
    </lineage>
</organism>
<dbReference type="InterPro" id="IPR000225">
    <property type="entry name" value="Armadillo"/>
</dbReference>
<dbReference type="PANTHER" id="PTHR22895">
    <property type="entry name" value="ARMADILLO REPEAT-CONTAINING PROTEIN 6"/>
    <property type="match status" value="1"/>
</dbReference>
<keyword evidence="1" id="KW-0677">Repeat</keyword>
<dbReference type="AlphaFoldDB" id="A0A9K3D039"/>
<protein>
    <submittedName>
        <fullName evidence="3">Uncharacterized protein</fullName>
    </submittedName>
</protein>